<feature type="signal peptide" evidence="1">
    <location>
        <begin position="1"/>
        <end position="23"/>
    </location>
</feature>
<gene>
    <name evidence="2" type="ORF">IPP15_18760</name>
</gene>
<proteinExistence type="predicted"/>
<protein>
    <recommendedName>
        <fullName evidence="4">Lipoprotein</fullName>
    </recommendedName>
</protein>
<evidence type="ECO:0000313" key="3">
    <source>
        <dbReference type="Proteomes" id="UP000808337"/>
    </source>
</evidence>
<accession>A0A9D7SW96</accession>
<dbReference type="AlphaFoldDB" id="A0A9D7SW96"/>
<sequence>MKRIAIFCSLTLLLLAVSCHPSTDFPFHYKGKQIEFGQGGGFSGAVTQFVLLDDGRLFQRPWRDSSVVFVQQWKRNLTSQLFLNYKSLNLQDLTYNEPGDLYYFIDYHPDEKSHHRIVWGKPGFQPEDNLITYYNLLFRSSKPKS</sequence>
<feature type="chain" id="PRO_5038630149" description="Lipoprotein" evidence="1">
    <location>
        <begin position="24"/>
        <end position="145"/>
    </location>
</feature>
<dbReference type="PROSITE" id="PS51257">
    <property type="entry name" value="PROKAR_LIPOPROTEIN"/>
    <property type="match status" value="1"/>
</dbReference>
<keyword evidence="1" id="KW-0732">Signal</keyword>
<comment type="caution">
    <text evidence="2">The sequence shown here is derived from an EMBL/GenBank/DDBJ whole genome shotgun (WGS) entry which is preliminary data.</text>
</comment>
<dbReference type="Proteomes" id="UP000808337">
    <property type="component" value="Unassembled WGS sequence"/>
</dbReference>
<evidence type="ECO:0000313" key="2">
    <source>
        <dbReference type="EMBL" id="MBK9984378.1"/>
    </source>
</evidence>
<reference evidence="2 3" key="1">
    <citation type="submission" date="2020-10" db="EMBL/GenBank/DDBJ databases">
        <title>Connecting structure to function with the recovery of over 1000 high-quality activated sludge metagenome-assembled genomes encoding full-length rRNA genes using long-read sequencing.</title>
        <authorList>
            <person name="Singleton C.M."/>
            <person name="Petriglieri F."/>
            <person name="Kristensen J.M."/>
            <person name="Kirkegaard R.H."/>
            <person name="Michaelsen T.Y."/>
            <person name="Andersen M.H."/>
            <person name="Karst S.M."/>
            <person name="Dueholm M.S."/>
            <person name="Nielsen P.H."/>
            <person name="Albertsen M."/>
        </authorList>
    </citation>
    <scope>NUCLEOTIDE SEQUENCE [LARGE SCALE GENOMIC DNA]</scope>
    <source>
        <strain evidence="2">Ribe_18-Q3-R11-54_MAXAC.273</strain>
    </source>
</reference>
<name>A0A9D7SW96_9BACT</name>
<dbReference type="EMBL" id="JADKGY010000029">
    <property type="protein sequence ID" value="MBK9984378.1"/>
    <property type="molecule type" value="Genomic_DNA"/>
</dbReference>
<evidence type="ECO:0008006" key="4">
    <source>
        <dbReference type="Google" id="ProtNLM"/>
    </source>
</evidence>
<organism evidence="2 3">
    <name type="scientific">Candidatus Opimibacter skivensis</name>
    <dbReference type="NCBI Taxonomy" id="2982028"/>
    <lineage>
        <taxon>Bacteria</taxon>
        <taxon>Pseudomonadati</taxon>
        <taxon>Bacteroidota</taxon>
        <taxon>Saprospiria</taxon>
        <taxon>Saprospirales</taxon>
        <taxon>Saprospiraceae</taxon>
        <taxon>Candidatus Opimibacter</taxon>
    </lineage>
</organism>
<evidence type="ECO:0000256" key="1">
    <source>
        <dbReference type="SAM" id="SignalP"/>
    </source>
</evidence>